<evidence type="ECO:0000256" key="4">
    <source>
        <dbReference type="SAM" id="MobiDB-lite"/>
    </source>
</evidence>
<dbReference type="InterPro" id="IPR003959">
    <property type="entry name" value="ATPase_AAA_core"/>
</dbReference>
<dbReference type="InterPro" id="IPR027417">
    <property type="entry name" value="P-loop_NTPase"/>
</dbReference>
<dbReference type="SUPFAM" id="SSF52540">
    <property type="entry name" value="P-loop containing nucleoside triphosphate hydrolases"/>
    <property type="match status" value="1"/>
</dbReference>
<dbReference type="GO" id="GO:0005524">
    <property type="term" value="F:ATP binding"/>
    <property type="evidence" value="ECO:0007669"/>
    <property type="project" value="UniProtKB-KW"/>
</dbReference>
<dbReference type="Gene3D" id="3.40.50.300">
    <property type="entry name" value="P-loop containing nucleotide triphosphate hydrolases"/>
    <property type="match status" value="1"/>
</dbReference>
<proteinExistence type="inferred from homology"/>
<keyword evidence="3 6" id="KW-0067">ATP-binding</keyword>
<name>A0A941B1Y6_9ACTN</name>
<feature type="compositionally biased region" description="Basic and acidic residues" evidence="4">
    <location>
        <begin position="648"/>
        <end position="663"/>
    </location>
</feature>
<feature type="region of interest" description="Disordered" evidence="4">
    <location>
        <begin position="29"/>
        <end position="54"/>
    </location>
</feature>
<dbReference type="InterPro" id="IPR050221">
    <property type="entry name" value="26S_Proteasome_ATPase"/>
</dbReference>
<dbReference type="CDD" id="cd19481">
    <property type="entry name" value="RecA-like_protease"/>
    <property type="match status" value="1"/>
</dbReference>
<feature type="compositionally biased region" description="Low complexity" evidence="4">
    <location>
        <begin position="635"/>
        <end position="647"/>
    </location>
</feature>
<evidence type="ECO:0000256" key="2">
    <source>
        <dbReference type="ARBA" id="ARBA00022741"/>
    </source>
</evidence>
<keyword evidence="2" id="KW-0547">Nucleotide-binding</keyword>
<comment type="caution">
    <text evidence="6">The sequence shown here is derived from an EMBL/GenBank/DDBJ whole genome shotgun (WGS) entry which is preliminary data.</text>
</comment>
<dbReference type="GO" id="GO:0016887">
    <property type="term" value="F:ATP hydrolysis activity"/>
    <property type="evidence" value="ECO:0007669"/>
    <property type="project" value="InterPro"/>
</dbReference>
<accession>A0A941B1Y6</accession>
<feature type="region of interest" description="Disordered" evidence="4">
    <location>
        <begin position="635"/>
        <end position="663"/>
    </location>
</feature>
<dbReference type="InterPro" id="IPR003593">
    <property type="entry name" value="AAA+_ATPase"/>
</dbReference>
<evidence type="ECO:0000313" key="7">
    <source>
        <dbReference type="Proteomes" id="UP000677875"/>
    </source>
</evidence>
<protein>
    <submittedName>
        <fullName evidence="6">ATP-binding protein</fullName>
    </submittedName>
</protein>
<comment type="similarity">
    <text evidence="1">Belongs to the AAA ATPase family.</text>
</comment>
<dbReference type="EMBL" id="JAGPNL010000002">
    <property type="protein sequence ID" value="MBQ0826647.1"/>
    <property type="molecule type" value="Genomic_DNA"/>
</dbReference>
<evidence type="ECO:0000259" key="5">
    <source>
        <dbReference type="SMART" id="SM00382"/>
    </source>
</evidence>
<dbReference type="Pfam" id="PF00004">
    <property type="entry name" value="AAA"/>
    <property type="match status" value="1"/>
</dbReference>
<evidence type="ECO:0000313" key="6">
    <source>
        <dbReference type="EMBL" id="MBQ0826647.1"/>
    </source>
</evidence>
<sequence length="663" mass="69417">MEIAGRIGEALGADHDAHGFLTALAGRAVPQAAKGERPSGKERGAEEDAEEQPVDRLARGLGLGPAETDVLLLAGLADEHEGLSSVLRELHPGRVPAATTGLAAVLAEAGALTGAPSDPLTARLWLRRLLRGGPLVASGAVRPQGGGPFWDRTLDLAEGLWDALHAAPLWPAGTRRTDPALIGLVPPGLRAENPAVAAVLRAVGRGVPATVVLRSDDPADAALRIAALLTATGREPAVLDVPVLDRSAARAVALVALAHGVTPVLVAQELPDGAAALDDVPAPAVLAPPPGAALGATSRPLLSVDVPPPPLAAHRELWRRLAPDLPGTADTVPCTLGAAAAQELARNATAGALIRGEPLRPADLRAALDARETDRTPQGVVRLRPTAGWDGLVLPPDRLAQLREAVNQVRRQHVVLDRWGFLRGRPGRRGVRLLFYGPPGTGKTLAAEVLAGAVGRELLVVDLSRIVSKWIGETEKNLAEAFDAAERGDALILFDEADTLFGRRTEVGDARDRYANLETAYLLSRLACFDGLAVLATNLRQNIDQAFARRLEFIVPFDLPGEAERRTLWRHNLPSGAPLDARVDLGQLAALYPLSGSLIRNAAVAAAYFAAEAGTAIGPEHLALAVRREYAKAGQAYPGDPPGAADAEPLRADAHTVKESPCP</sequence>
<organism evidence="6 7">
    <name type="scientific">Streptomyces tagetis</name>
    <dbReference type="NCBI Taxonomy" id="2820809"/>
    <lineage>
        <taxon>Bacteria</taxon>
        <taxon>Bacillati</taxon>
        <taxon>Actinomycetota</taxon>
        <taxon>Actinomycetes</taxon>
        <taxon>Kitasatosporales</taxon>
        <taxon>Streptomycetaceae</taxon>
        <taxon>Streptomyces</taxon>
    </lineage>
</organism>
<dbReference type="SMART" id="SM00382">
    <property type="entry name" value="AAA"/>
    <property type="match status" value="1"/>
</dbReference>
<dbReference type="Proteomes" id="UP000677875">
    <property type="component" value="Unassembled WGS sequence"/>
</dbReference>
<gene>
    <name evidence="6" type="ORF">J5Y05_09010</name>
</gene>
<dbReference type="RefSeq" id="WP_210870125.1">
    <property type="nucleotide sequence ID" value="NZ_JAGPNL010000002.1"/>
</dbReference>
<dbReference type="AlphaFoldDB" id="A0A941B1Y6"/>
<reference evidence="6" key="1">
    <citation type="submission" date="2021-04" db="EMBL/GenBank/DDBJ databases">
        <title>Genome seq and assembly of Streptomyces sp. RG38.</title>
        <authorList>
            <person name="Chhetri G."/>
        </authorList>
    </citation>
    <scope>NUCLEOTIDE SEQUENCE</scope>
    <source>
        <strain evidence="6">RG38</strain>
    </source>
</reference>
<dbReference type="PANTHER" id="PTHR23073">
    <property type="entry name" value="26S PROTEASOME REGULATORY SUBUNIT"/>
    <property type="match status" value="1"/>
</dbReference>
<evidence type="ECO:0000256" key="3">
    <source>
        <dbReference type="ARBA" id="ARBA00022840"/>
    </source>
</evidence>
<feature type="domain" description="AAA+ ATPase" evidence="5">
    <location>
        <begin position="429"/>
        <end position="561"/>
    </location>
</feature>
<evidence type="ECO:0000256" key="1">
    <source>
        <dbReference type="ARBA" id="ARBA00006914"/>
    </source>
</evidence>
<feature type="compositionally biased region" description="Basic and acidic residues" evidence="4">
    <location>
        <begin position="34"/>
        <end position="46"/>
    </location>
</feature>
<keyword evidence="7" id="KW-1185">Reference proteome</keyword>